<name>A0A0S3PZA4_9BRAD</name>
<dbReference type="PIRSF" id="PIRSF010244">
    <property type="entry name" value="UCP010244_imp"/>
    <property type="match status" value="1"/>
</dbReference>
<dbReference type="EMBL" id="AP014946">
    <property type="protein sequence ID" value="BAT61256.1"/>
    <property type="molecule type" value="Genomic_DNA"/>
</dbReference>
<evidence type="ECO:0000313" key="2">
    <source>
        <dbReference type="Proteomes" id="UP000236884"/>
    </source>
</evidence>
<sequence>MRRIAFLLIAGLILGGIVHVATILALPATATRNAFARIAAITVPNKVALLPQPVPGETMLPYVDPAFATAVCRFDLARGPLKVRMPITAAYGSLTFYKNDGTAFYAINDRAAGRRLVELDLMTAEQRSALELDEDETAADRLIVQSVAPTGLIVMRALAPEPSALPIVRGALSAAECTQQPAN</sequence>
<protein>
    <recommendedName>
        <fullName evidence="3">DUF1254 domain-containing protein</fullName>
    </recommendedName>
</protein>
<reference evidence="1 2" key="1">
    <citation type="submission" date="2015-08" db="EMBL/GenBank/DDBJ databases">
        <title>Investigation of the bacterial diversity of lava forest soil.</title>
        <authorList>
            <person name="Lee J.S."/>
        </authorList>
    </citation>
    <scope>NUCLEOTIDE SEQUENCE [LARGE SCALE GENOMIC DNA]</scope>
    <source>
        <strain evidence="1 2">GJW-30</strain>
    </source>
</reference>
<accession>A0A0S3PZA4</accession>
<dbReference type="KEGG" id="vgo:GJW-30_1_03813"/>
<dbReference type="OrthoDB" id="1346484at2"/>
<organism evidence="1 2">
    <name type="scientific">Variibacter gotjawalensis</name>
    <dbReference type="NCBI Taxonomy" id="1333996"/>
    <lineage>
        <taxon>Bacteria</taxon>
        <taxon>Pseudomonadati</taxon>
        <taxon>Pseudomonadota</taxon>
        <taxon>Alphaproteobacteria</taxon>
        <taxon>Hyphomicrobiales</taxon>
        <taxon>Nitrobacteraceae</taxon>
        <taxon>Variibacter</taxon>
    </lineage>
</organism>
<dbReference type="Proteomes" id="UP000236884">
    <property type="component" value="Chromosome"/>
</dbReference>
<dbReference type="RefSeq" id="WP_096357978.1">
    <property type="nucleotide sequence ID" value="NZ_AP014946.1"/>
</dbReference>
<proteinExistence type="predicted"/>
<evidence type="ECO:0008006" key="3">
    <source>
        <dbReference type="Google" id="ProtNLM"/>
    </source>
</evidence>
<evidence type="ECO:0000313" key="1">
    <source>
        <dbReference type="EMBL" id="BAT61256.1"/>
    </source>
</evidence>
<gene>
    <name evidence="1" type="ORF">GJW-30_1_03813</name>
</gene>
<keyword evidence="2" id="KW-1185">Reference proteome</keyword>
<dbReference type="InterPro" id="IPR014456">
    <property type="entry name" value="UCP010244_IM"/>
</dbReference>
<dbReference type="AlphaFoldDB" id="A0A0S3PZA4"/>